<proteinExistence type="predicted"/>
<sequence length="118" mass="13776">MQTVDTERYIEMVRAFGIEEAYKQRFRGTGRTTRDVMRITTLLSEGTNLHIIADDEHTLSACLEVLRQVYMLHEFFNISASRNSTEVRNEHNRAAVRVYTKSANLRGVRSTEYKLHDH</sequence>
<accession>L7TJG9</accession>
<evidence type="ECO:0000313" key="2">
    <source>
        <dbReference type="Proteomes" id="UP000011150"/>
    </source>
</evidence>
<evidence type="ECO:0000313" key="1">
    <source>
        <dbReference type="EMBL" id="AGC35658.1"/>
    </source>
</evidence>
<protein>
    <submittedName>
        <fullName evidence="1">Uncharacterized protein</fullName>
    </submittedName>
</protein>
<dbReference type="Proteomes" id="UP000011150">
    <property type="component" value="Segment"/>
</dbReference>
<dbReference type="EMBL" id="JX483875">
    <property type="protein sequence ID" value="AGC35658.1"/>
    <property type="molecule type" value="Genomic_DNA"/>
</dbReference>
<organism evidence="1 2">
    <name type="scientific">Rhizobium phage RHEph03</name>
    <dbReference type="NCBI Taxonomy" id="1220603"/>
    <lineage>
        <taxon>Viruses</taxon>
        <taxon>Duplodnaviria</taxon>
        <taxon>Heunggongvirae</taxon>
        <taxon>Uroviricota</taxon>
        <taxon>Caudoviricetes</taxon>
        <taxon>Autographivirales</taxon>
        <taxon>Dunnvirinae</taxon>
        <taxon>Cuernavacavirus</taxon>
        <taxon>Cuernavacavirus RHEph02</taxon>
    </lineage>
</organism>
<name>L7TJG9_9CAUD</name>
<gene>
    <name evidence="1" type="ORF">RHEph03_gp031</name>
</gene>
<reference evidence="1 2" key="1">
    <citation type="journal article" date="2013" name="Appl. Environ. Microbiol.">
        <title>Narrow Host-Range Bacteriophages that Infect Rhizobium etli associate with Distinct Genomic Types.</title>
        <authorList>
            <person name="Santamaria R.I."/>
            <person name="Bustos P."/>
            <person name="Sepulveda-Robles O."/>
            <person name="Lozano L."/>
            <person name="Rodriguez C."/>
            <person name="Fernandez J.L."/>
            <person name="Juarez S."/>
            <person name="Kameyama L."/>
            <person name="Guarneros G."/>
            <person name="Davila G."/>
            <person name="Gonzalez V."/>
        </authorList>
    </citation>
    <scope>NUCLEOTIDE SEQUENCE [LARGE SCALE GENOMIC DNA]</scope>
</reference>